<dbReference type="InterPro" id="IPR052225">
    <property type="entry name" value="Ser/Arg_repetitive_matrix"/>
</dbReference>
<dbReference type="Gramene" id="PSAT_LOCUS29979_t1">
    <property type="protein sequence ID" value="CAL5211563.1"/>
    <property type="gene ID" value="PSAT_LOCUS29979"/>
</dbReference>
<reference evidence="4 5" key="1">
    <citation type="journal article" date="2022" name="Nat. Genet.">
        <title>Improved pea reference genome and pan-genome highlight genomic features and evolutionary characteristics.</title>
        <authorList>
            <person name="Yang T."/>
            <person name="Liu R."/>
            <person name="Luo Y."/>
            <person name="Hu S."/>
            <person name="Wang D."/>
            <person name="Wang C."/>
            <person name="Pandey M.K."/>
            <person name="Ge S."/>
            <person name="Xu Q."/>
            <person name="Li N."/>
            <person name="Li G."/>
            <person name="Huang Y."/>
            <person name="Saxena R.K."/>
            <person name="Ji Y."/>
            <person name="Li M."/>
            <person name="Yan X."/>
            <person name="He Y."/>
            <person name="Liu Y."/>
            <person name="Wang X."/>
            <person name="Xiang C."/>
            <person name="Varshney R.K."/>
            <person name="Ding H."/>
            <person name="Gao S."/>
            <person name="Zong X."/>
        </authorList>
    </citation>
    <scope>NUCLEOTIDE SEQUENCE [LARGE SCALE GENOMIC DNA]</scope>
    <source>
        <strain evidence="4 5">cv. Zhongwan 6</strain>
    </source>
</reference>
<keyword evidence="1" id="KW-0507">mRNA processing</keyword>
<feature type="compositionally biased region" description="Basic residues" evidence="2">
    <location>
        <begin position="783"/>
        <end position="798"/>
    </location>
</feature>
<feature type="compositionally biased region" description="Polar residues" evidence="2">
    <location>
        <begin position="208"/>
        <end position="218"/>
    </location>
</feature>
<evidence type="ECO:0000256" key="2">
    <source>
        <dbReference type="SAM" id="MobiDB-lite"/>
    </source>
</evidence>
<proteinExistence type="predicted"/>
<dbReference type="GO" id="GO:0048024">
    <property type="term" value="P:regulation of mRNA splicing, via spliceosome"/>
    <property type="evidence" value="ECO:0007669"/>
    <property type="project" value="TreeGrafter"/>
</dbReference>
<feature type="region of interest" description="Disordered" evidence="2">
    <location>
        <begin position="679"/>
        <end position="891"/>
    </location>
</feature>
<dbReference type="Proteomes" id="UP001058974">
    <property type="component" value="Chromosome 7"/>
</dbReference>
<dbReference type="PANTHER" id="PTHR23148">
    <property type="entry name" value="SERINE/ARGININE REGULATED NUCLEAR MATRIX PROTEIN"/>
    <property type="match status" value="1"/>
</dbReference>
<feature type="compositionally biased region" description="Basic and acidic residues" evidence="2">
    <location>
        <begin position="162"/>
        <end position="173"/>
    </location>
</feature>
<feature type="compositionally biased region" description="Basic and acidic residues" evidence="2">
    <location>
        <begin position="721"/>
        <end position="769"/>
    </location>
</feature>
<feature type="compositionally biased region" description="Basic and acidic residues" evidence="2">
    <location>
        <begin position="630"/>
        <end position="645"/>
    </location>
</feature>
<comment type="caution">
    <text evidence="4">The sequence shown here is derived from an EMBL/GenBank/DDBJ whole genome shotgun (WGS) entry which is preliminary data.</text>
</comment>
<dbReference type="GO" id="GO:0003723">
    <property type="term" value="F:RNA binding"/>
    <property type="evidence" value="ECO:0007669"/>
    <property type="project" value="TreeGrafter"/>
</dbReference>
<sequence length="910" mass="104927">MSGGFFRGTSADQDTRFSNKQAKLLKSQKFAPELEHLVDMTKVNMEVMRPWITRKVTELLGFEDEVLINFIHGLLDAKKVNGKEVQIQITGFMEKNTGKFMKELWTLLLSAQKNASGVPQQFLDAKEEELLKKKAENDRISTEIQRKKDKESKEIMEERLKKLDGGLDAKENDTASDPTLKLRDSGNYVQDGKETDKRNGVRVRNRSSHSPAISTSPYRGSPSRANSKSFSNSRSYSRSISRSPKARGRSVSSERIQRSSRRQSISPRRRSPQRSPHRRLSYSRRRSRSRSDSKSPSPIRRGMHSPVRRRRSPSPVRRRRSPSPVRRRRSPSPVRRRRSPSPVRRRRSPPSPVRRRRSPYPARRRRSPSPVRRRRSPSPVRQRRSPSPMRRRRISPSPMHLRRSPLPIRRRSPLPMQQRSPNMRRRSPSPMRRMPLSRGQRSSSPMHSPEVQRLDSRIPRNRSPSPLRYRSPLSGKKRSSSASPKRSPQDDWSSQSPVRESPSPVKRTLPRHQRSPVQSSMGRVRVQKKLSPEVYKPSSPLQSIQTDKNGKASGYRSQDSMSTPEKSPIQSISPQAISKTSSINRSPHEIRLRQREKLINEGSLSPPKKPTNHKPSHDIPETSEGMEEAYYSRELRDPKSNSSEKKSRHSPVSKRIGSSAKFNDEDEFNLERAASHLASEYNQYDSNERSKQGQDIKCGKSSGKGGESPGQQKSPMSKEIVSSKKPHDSYDAEIKQTDDKDQSNSKFAKSSDQHHKPETTQDLVGKVDHINQSASYDSEESGKHRRDGKDRRKHKRSEKKAVSSNENDSYDSELEDRKEAKRRKKEEKKKLRKEEKHRKREERRRKREERHAGKLKVKSKTDTISEDEEAERKDGHQSDDEEAPYDPKKLEIELRNKALETLKAKRGMNN</sequence>
<evidence type="ECO:0000259" key="3">
    <source>
        <dbReference type="PROSITE" id="PS51025"/>
    </source>
</evidence>
<feature type="compositionally biased region" description="Basic residues" evidence="2">
    <location>
        <begin position="835"/>
        <end position="858"/>
    </location>
</feature>
<dbReference type="SUPFAM" id="SSF101233">
    <property type="entry name" value="PWI domain"/>
    <property type="match status" value="1"/>
</dbReference>
<dbReference type="Pfam" id="PF01480">
    <property type="entry name" value="PWI"/>
    <property type="match status" value="1"/>
</dbReference>
<dbReference type="PANTHER" id="PTHR23148:SF0">
    <property type="entry name" value="SERINE_ARGININE REPETITIVE MATRIX PROTEIN 1"/>
    <property type="match status" value="1"/>
</dbReference>
<dbReference type="GO" id="GO:0005681">
    <property type="term" value="C:spliceosomal complex"/>
    <property type="evidence" value="ECO:0007669"/>
    <property type="project" value="TreeGrafter"/>
</dbReference>
<feature type="compositionally biased region" description="Low complexity" evidence="2">
    <location>
        <begin position="567"/>
        <end position="578"/>
    </location>
</feature>
<feature type="compositionally biased region" description="Low complexity" evidence="2">
    <location>
        <begin position="221"/>
        <end position="254"/>
    </location>
</feature>
<dbReference type="GO" id="GO:0006397">
    <property type="term" value="P:mRNA processing"/>
    <property type="evidence" value="ECO:0007669"/>
    <property type="project" value="UniProtKB-KW"/>
</dbReference>
<dbReference type="OrthoDB" id="163257at2759"/>
<feature type="domain" description="PWI" evidence="3">
    <location>
        <begin position="27"/>
        <end position="125"/>
    </location>
</feature>
<feature type="compositionally biased region" description="Basic and acidic residues" evidence="2">
    <location>
        <begin position="686"/>
        <end position="698"/>
    </location>
</feature>
<dbReference type="SMART" id="SM00311">
    <property type="entry name" value="PWI"/>
    <property type="match status" value="1"/>
</dbReference>
<feature type="compositionally biased region" description="Basic and acidic residues" evidence="2">
    <location>
        <begin position="586"/>
        <end position="599"/>
    </location>
</feature>
<feature type="compositionally biased region" description="Basic residues" evidence="2">
    <location>
        <begin position="301"/>
        <end position="412"/>
    </location>
</feature>
<evidence type="ECO:0000313" key="4">
    <source>
        <dbReference type="EMBL" id="KAI5390468.1"/>
    </source>
</evidence>
<dbReference type="InterPro" id="IPR036483">
    <property type="entry name" value="PWI_dom_sf"/>
</dbReference>
<dbReference type="Gramene" id="Psat07G0568700-T1">
    <property type="protein sequence ID" value="KAI5390468.1"/>
    <property type="gene ID" value="KIW84_075687"/>
</dbReference>
<feature type="compositionally biased region" description="Low complexity" evidence="2">
    <location>
        <begin position="428"/>
        <end position="438"/>
    </location>
</feature>
<gene>
    <name evidence="4" type="ORF">KIW84_075687</name>
</gene>
<feature type="compositionally biased region" description="Polar residues" evidence="2">
    <location>
        <begin position="555"/>
        <end position="565"/>
    </location>
</feature>
<accession>A0A9D4VVZ1</accession>
<protein>
    <recommendedName>
        <fullName evidence="3">PWI domain-containing protein</fullName>
    </recommendedName>
</protein>
<feature type="compositionally biased region" description="Basic residues" evidence="2">
    <location>
        <begin position="267"/>
        <end position="288"/>
    </location>
</feature>
<dbReference type="InterPro" id="IPR002483">
    <property type="entry name" value="PWI_dom"/>
</dbReference>
<name>A0A9D4VVZ1_PEA</name>
<feature type="compositionally biased region" description="Low complexity" evidence="2">
    <location>
        <begin position="461"/>
        <end position="486"/>
    </location>
</feature>
<feature type="region of interest" description="Disordered" evidence="2">
    <location>
        <begin position="162"/>
        <end position="667"/>
    </location>
</feature>
<evidence type="ECO:0000313" key="5">
    <source>
        <dbReference type="Proteomes" id="UP001058974"/>
    </source>
</evidence>
<dbReference type="PROSITE" id="PS51025">
    <property type="entry name" value="PWI"/>
    <property type="match status" value="1"/>
</dbReference>
<evidence type="ECO:0000256" key="1">
    <source>
        <dbReference type="ARBA" id="ARBA00022664"/>
    </source>
</evidence>
<keyword evidence="5" id="KW-1185">Reference proteome</keyword>
<dbReference type="AlphaFoldDB" id="A0A9D4VVZ1"/>
<dbReference type="EMBL" id="JAMSHJ010000007">
    <property type="protein sequence ID" value="KAI5390468.1"/>
    <property type="molecule type" value="Genomic_DNA"/>
</dbReference>
<dbReference type="Gene3D" id="1.20.1390.10">
    <property type="entry name" value="PWI domain"/>
    <property type="match status" value="1"/>
</dbReference>
<organism evidence="4 5">
    <name type="scientific">Pisum sativum</name>
    <name type="common">Garden pea</name>
    <name type="synonym">Lathyrus oleraceus</name>
    <dbReference type="NCBI Taxonomy" id="3888"/>
    <lineage>
        <taxon>Eukaryota</taxon>
        <taxon>Viridiplantae</taxon>
        <taxon>Streptophyta</taxon>
        <taxon>Embryophyta</taxon>
        <taxon>Tracheophyta</taxon>
        <taxon>Spermatophyta</taxon>
        <taxon>Magnoliopsida</taxon>
        <taxon>eudicotyledons</taxon>
        <taxon>Gunneridae</taxon>
        <taxon>Pentapetalae</taxon>
        <taxon>rosids</taxon>
        <taxon>fabids</taxon>
        <taxon>Fabales</taxon>
        <taxon>Fabaceae</taxon>
        <taxon>Papilionoideae</taxon>
        <taxon>50 kb inversion clade</taxon>
        <taxon>NPAAA clade</taxon>
        <taxon>Hologalegina</taxon>
        <taxon>IRL clade</taxon>
        <taxon>Fabeae</taxon>
        <taxon>Lathyrus</taxon>
    </lineage>
</organism>